<proteinExistence type="predicted"/>
<keyword evidence="1 2" id="KW-0238">DNA-binding</keyword>
<dbReference type="PROSITE" id="PS51318">
    <property type="entry name" value="TAT"/>
    <property type="match status" value="1"/>
</dbReference>
<accession>A0A975P632</accession>
<dbReference type="InterPro" id="IPR041479">
    <property type="entry name" value="TetR_CgmR_C"/>
</dbReference>
<dbReference type="GO" id="GO:0003700">
    <property type="term" value="F:DNA-binding transcription factor activity"/>
    <property type="evidence" value="ECO:0007669"/>
    <property type="project" value="TreeGrafter"/>
</dbReference>
<gene>
    <name evidence="4" type="ORF">KM031_16190</name>
</gene>
<name>A0A975P632_9RHOB</name>
<dbReference type="InterPro" id="IPR009057">
    <property type="entry name" value="Homeodomain-like_sf"/>
</dbReference>
<dbReference type="InterPro" id="IPR050109">
    <property type="entry name" value="HTH-type_TetR-like_transc_reg"/>
</dbReference>
<reference evidence="4" key="1">
    <citation type="submission" date="2021-06" db="EMBL/GenBank/DDBJ databases">
        <title>Direct submission.</title>
        <authorList>
            <person name="Lee C.-S."/>
            <person name="Jin L."/>
        </authorList>
    </citation>
    <scope>NUCLEOTIDE SEQUENCE</scope>
    <source>
        <strain evidence="4">Con5</strain>
    </source>
</reference>
<protein>
    <submittedName>
        <fullName evidence="4">TetR/AcrR family transcriptional regulator</fullName>
    </submittedName>
</protein>
<dbReference type="InterPro" id="IPR006311">
    <property type="entry name" value="TAT_signal"/>
</dbReference>
<dbReference type="InterPro" id="IPR023772">
    <property type="entry name" value="DNA-bd_HTH_TetR-type_CS"/>
</dbReference>
<sequence length="191" mass="20201">MTDAHRRPKTPDQTRRALLDAAARIAVDQGVMALSLPAVAAAAGVTKGALFHHFGSKQGLIEATCADLLQRIEAEIDTALAADQGGYGQFTRAYVACSFAPPDPARGVSPWASLSLTCLSDPALAQIWRDWITARLARHQETDGTAALEAVRLAADGHWLAQIYAVPVPARCDPAALYAHLIALTHCGATP</sequence>
<dbReference type="InterPro" id="IPR036271">
    <property type="entry name" value="Tet_transcr_reg_TetR-rel_C_sf"/>
</dbReference>
<organism evidence="4 5">
    <name type="scientific">Gemmobacter fulvus</name>
    <dbReference type="NCBI Taxonomy" id="2840474"/>
    <lineage>
        <taxon>Bacteria</taxon>
        <taxon>Pseudomonadati</taxon>
        <taxon>Pseudomonadota</taxon>
        <taxon>Alphaproteobacteria</taxon>
        <taxon>Rhodobacterales</taxon>
        <taxon>Paracoccaceae</taxon>
        <taxon>Gemmobacter</taxon>
    </lineage>
</organism>
<dbReference type="GO" id="GO:0000976">
    <property type="term" value="F:transcription cis-regulatory region binding"/>
    <property type="evidence" value="ECO:0007669"/>
    <property type="project" value="TreeGrafter"/>
</dbReference>
<dbReference type="AlphaFoldDB" id="A0A975P632"/>
<evidence type="ECO:0000313" key="4">
    <source>
        <dbReference type="EMBL" id="QWK90330.1"/>
    </source>
</evidence>
<dbReference type="PROSITE" id="PS50977">
    <property type="entry name" value="HTH_TETR_2"/>
    <property type="match status" value="1"/>
</dbReference>
<dbReference type="Gene3D" id="1.10.357.10">
    <property type="entry name" value="Tetracycline Repressor, domain 2"/>
    <property type="match status" value="1"/>
</dbReference>
<dbReference type="Proteomes" id="UP000679352">
    <property type="component" value="Chromosome"/>
</dbReference>
<dbReference type="PROSITE" id="PS01081">
    <property type="entry name" value="HTH_TETR_1"/>
    <property type="match status" value="1"/>
</dbReference>
<dbReference type="PANTHER" id="PTHR30055">
    <property type="entry name" value="HTH-TYPE TRANSCRIPTIONAL REGULATOR RUTR"/>
    <property type="match status" value="1"/>
</dbReference>
<dbReference type="PRINTS" id="PR00455">
    <property type="entry name" value="HTHTETR"/>
</dbReference>
<dbReference type="Pfam" id="PF17937">
    <property type="entry name" value="TetR_C_28"/>
    <property type="match status" value="1"/>
</dbReference>
<dbReference type="Pfam" id="PF00440">
    <property type="entry name" value="TetR_N"/>
    <property type="match status" value="1"/>
</dbReference>
<dbReference type="SUPFAM" id="SSF46689">
    <property type="entry name" value="Homeodomain-like"/>
    <property type="match status" value="1"/>
</dbReference>
<feature type="DNA-binding region" description="H-T-H motif" evidence="2">
    <location>
        <begin position="35"/>
        <end position="54"/>
    </location>
</feature>
<dbReference type="SUPFAM" id="SSF48498">
    <property type="entry name" value="Tetracyclin repressor-like, C-terminal domain"/>
    <property type="match status" value="1"/>
</dbReference>
<evidence type="ECO:0000256" key="2">
    <source>
        <dbReference type="PROSITE-ProRule" id="PRU00335"/>
    </source>
</evidence>
<evidence type="ECO:0000256" key="1">
    <source>
        <dbReference type="ARBA" id="ARBA00023125"/>
    </source>
</evidence>
<keyword evidence="5" id="KW-1185">Reference proteome</keyword>
<evidence type="ECO:0000313" key="5">
    <source>
        <dbReference type="Proteomes" id="UP000679352"/>
    </source>
</evidence>
<evidence type="ECO:0000259" key="3">
    <source>
        <dbReference type="PROSITE" id="PS50977"/>
    </source>
</evidence>
<dbReference type="InterPro" id="IPR001647">
    <property type="entry name" value="HTH_TetR"/>
</dbReference>
<dbReference type="PANTHER" id="PTHR30055:SF148">
    <property type="entry name" value="TETR-FAMILY TRANSCRIPTIONAL REGULATOR"/>
    <property type="match status" value="1"/>
</dbReference>
<dbReference type="EMBL" id="CP076361">
    <property type="protein sequence ID" value="QWK90330.1"/>
    <property type="molecule type" value="Genomic_DNA"/>
</dbReference>
<feature type="domain" description="HTH tetR-type" evidence="3">
    <location>
        <begin position="12"/>
        <end position="72"/>
    </location>
</feature>
<dbReference type="RefSeq" id="WP_215504421.1">
    <property type="nucleotide sequence ID" value="NZ_CP076361.1"/>
</dbReference>
<dbReference type="KEGG" id="gfu:KM031_16190"/>